<dbReference type="AlphaFoldDB" id="A0AAV5V112"/>
<dbReference type="Proteomes" id="UP001432322">
    <property type="component" value="Unassembled WGS sequence"/>
</dbReference>
<protein>
    <submittedName>
        <fullName evidence="1">Uncharacterized protein</fullName>
    </submittedName>
</protein>
<dbReference type="EMBL" id="BTSY01000002">
    <property type="protein sequence ID" value="GMT13235.1"/>
    <property type="molecule type" value="Genomic_DNA"/>
</dbReference>
<name>A0AAV5V112_9BILA</name>
<accession>A0AAV5V112</accession>
<feature type="non-terminal residue" evidence="1">
    <location>
        <position position="1"/>
    </location>
</feature>
<comment type="caution">
    <text evidence="1">The sequence shown here is derived from an EMBL/GenBank/DDBJ whole genome shotgun (WGS) entry which is preliminary data.</text>
</comment>
<evidence type="ECO:0000313" key="1">
    <source>
        <dbReference type="EMBL" id="GMT13235.1"/>
    </source>
</evidence>
<keyword evidence="2" id="KW-1185">Reference proteome</keyword>
<gene>
    <name evidence="1" type="ORF">PFISCL1PPCAC_4532</name>
</gene>
<evidence type="ECO:0000313" key="2">
    <source>
        <dbReference type="Proteomes" id="UP001432322"/>
    </source>
</evidence>
<reference evidence="1" key="1">
    <citation type="submission" date="2023-10" db="EMBL/GenBank/DDBJ databases">
        <title>Genome assembly of Pristionchus species.</title>
        <authorList>
            <person name="Yoshida K."/>
            <person name="Sommer R.J."/>
        </authorList>
    </citation>
    <scope>NUCLEOTIDE SEQUENCE</scope>
    <source>
        <strain evidence="1">RS5133</strain>
    </source>
</reference>
<proteinExistence type="predicted"/>
<feature type="non-terminal residue" evidence="1">
    <location>
        <position position="80"/>
    </location>
</feature>
<sequence>ILVKGEELKTKKIGLYYDEIPLIACESKNEKIFALDSTILIKKSKPALYEDFSHFKPNDALCVVTIDRFNFDKWRTNLEP</sequence>
<organism evidence="1 2">
    <name type="scientific">Pristionchus fissidentatus</name>
    <dbReference type="NCBI Taxonomy" id="1538716"/>
    <lineage>
        <taxon>Eukaryota</taxon>
        <taxon>Metazoa</taxon>
        <taxon>Ecdysozoa</taxon>
        <taxon>Nematoda</taxon>
        <taxon>Chromadorea</taxon>
        <taxon>Rhabditida</taxon>
        <taxon>Rhabditina</taxon>
        <taxon>Diplogasteromorpha</taxon>
        <taxon>Diplogasteroidea</taxon>
        <taxon>Neodiplogasteridae</taxon>
        <taxon>Pristionchus</taxon>
    </lineage>
</organism>